<dbReference type="GO" id="GO:0031593">
    <property type="term" value="F:polyubiquitin modification-dependent protein binding"/>
    <property type="evidence" value="ECO:0007669"/>
    <property type="project" value="TreeGrafter"/>
</dbReference>
<dbReference type="Proteomes" id="UP001489004">
    <property type="component" value="Unassembled WGS sequence"/>
</dbReference>
<protein>
    <recommendedName>
        <fullName evidence="2">SprT-like domain-containing protein</fullName>
    </recommendedName>
</protein>
<dbReference type="GO" id="GO:0004222">
    <property type="term" value="F:metalloendopeptidase activity"/>
    <property type="evidence" value="ECO:0007669"/>
    <property type="project" value="InterPro"/>
</dbReference>
<feature type="domain" description="SprT-like" evidence="2">
    <location>
        <begin position="16"/>
        <end position="204"/>
    </location>
</feature>
<reference evidence="3 4" key="1">
    <citation type="journal article" date="2024" name="Nat. Commun.">
        <title>Phylogenomics reveals the evolutionary origins of lichenization in chlorophyte algae.</title>
        <authorList>
            <person name="Puginier C."/>
            <person name="Libourel C."/>
            <person name="Otte J."/>
            <person name="Skaloud P."/>
            <person name="Haon M."/>
            <person name="Grisel S."/>
            <person name="Petersen M."/>
            <person name="Berrin J.G."/>
            <person name="Delaux P.M."/>
            <person name="Dal Grande F."/>
            <person name="Keller J."/>
        </authorList>
    </citation>
    <scope>NUCLEOTIDE SEQUENCE [LARGE SCALE GENOMIC DNA]</scope>
    <source>
        <strain evidence="3 4">SAG 2043</strain>
    </source>
</reference>
<evidence type="ECO:0000313" key="4">
    <source>
        <dbReference type="Proteomes" id="UP001489004"/>
    </source>
</evidence>
<organism evidence="3 4">
    <name type="scientific">[Myrmecia] bisecta</name>
    <dbReference type="NCBI Taxonomy" id="41462"/>
    <lineage>
        <taxon>Eukaryota</taxon>
        <taxon>Viridiplantae</taxon>
        <taxon>Chlorophyta</taxon>
        <taxon>core chlorophytes</taxon>
        <taxon>Trebouxiophyceae</taxon>
        <taxon>Trebouxiales</taxon>
        <taxon>Trebouxiaceae</taxon>
        <taxon>Myrmecia</taxon>
    </lineage>
</organism>
<gene>
    <name evidence="3" type="ORF">WJX72_001340</name>
</gene>
<dbReference type="EMBL" id="JALJOR010000007">
    <property type="protein sequence ID" value="KAK9814159.1"/>
    <property type="molecule type" value="Genomic_DNA"/>
</dbReference>
<dbReference type="GO" id="GO:0003697">
    <property type="term" value="F:single-stranded DNA binding"/>
    <property type="evidence" value="ECO:0007669"/>
    <property type="project" value="InterPro"/>
</dbReference>
<dbReference type="AlphaFoldDB" id="A0AAW1Q145"/>
<proteinExistence type="predicted"/>
<evidence type="ECO:0000256" key="1">
    <source>
        <dbReference type="SAM" id="MobiDB-lite"/>
    </source>
</evidence>
<feature type="region of interest" description="Disordered" evidence="1">
    <location>
        <begin position="212"/>
        <end position="304"/>
    </location>
</feature>
<dbReference type="InterPro" id="IPR006640">
    <property type="entry name" value="SprT-like_domain"/>
</dbReference>
<dbReference type="PANTHER" id="PTHR21220:SF0">
    <property type="entry name" value="DNA-DEPENDENT METALLOPROTEASE SPRTN"/>
    <property type="match status" value="1"/>
</dbReference>
<dbReference type="SMART" id="SM00731">
    <property type="entry name" value="SprT"/>
    <property type="match status" value="1"/>
</dbReference>
<dbReference type="GO" id="GO:0005634">
    <property type="term" value="C:nucleus"/>
    <property type="evidence" value="ECO:0007669"/>
    <property type="project" value="TreeGrafter"/>
</dbReference>
<name>A0AAW1Q145_9CHLO</name>
<dbReference type="InterPro" id="IPR044245">
    <property type="entry name" value="Spartan"/>
</dbReference>
<accession>A0AAW1Q145</accession>
<keyword evidence="4" id="KW-1185">Reference proteome</keyword>
<dbReference type="GO" id="GO:0006974">
    <property type="term" value="P:DNA damage response"/>
    <property type="evidence" value="ECO:0007669"/>
    <property type="project" value="InterPro"/>
</dbReference>
<dbReference type="PANTHER" id="PTHR21220">
    <property type="entry name" value="DNA-DEPENDENT METALLOPROTEASE SPRTN"/>
    <property type="match status" value="1"/>
</dbReference>
<evidence type="ECO:0000313" key="3">
    <source>
        <dbReference type="EMBL" id="KAK9814159.1"/>
    </source>
</evidence>
<dbReference type="Pfam" id="PF10263">
    <property type="entry name" value="SprT-like"/>
    <property type="match status" value="1"/>
</dbReference>
<sequence length="304" mass="34504">MVDWQQPDMDYVDPSVDIHALFCHYNKLYFDNSLGAVTVQWSSKRMTRVGGNCAYQRDAGCKITLSEPLLKYRPPVETKRTLLHEMIHAYIFLAKIRDTSDHGPRFVEKMEWINAQTFPDQERPPEGYQVDVHHTMIAEMQSYQTHHWQCDRCGNVVKRATNRAPQEADCYSNRYGKRDGAACTDPKCSYHMHVKHCGGAYVKIVEPEGYGKKKGKGTARFADGTPLPAKRPKKGGAEGSVPITDFFNRIPTTDQRGAGPSGDSSRTGRADREQSTPAGQYYHYDMPNMHASMARAQHNERRSE</sequence>
<comment type="caution">
    <text evidence="3">The sequence shown here is derived from an EMBL/GenBank/DDBJ whole genome shotgun (WGS) entry which is preliminary data.</text>
</comment>
<evidence type="ECO:0000259" key="2">
    <source>
        <dbReference type="SMART" id="SM00731"/>
    </source>
</evidence>